<feature type="signal peptide" evidence="3">
    <location>
        <begin position="1"/>
        <end position="26"/>
    </location>
</feature>
<dbReference type="InterPro" id="IPR018389">
    <property type="entry name" value="DctP_fam"/>
</dbReference>
<gene>
    <name evidence="4" type="ORF">CLOSYM_03022</name>
</gene>
<dbReference type="InterPro" id="IPR038404">
    <property type="entry name" value="TRAP_DctP_sf"/>
</dbReference>
<evidence type="ECO:0000313" key="4">
    <source>
        <dbReference type="EMBL" id="ERI75822.1"/>
    </source>
</evidence>
<dbReference type="PANTHER" id="PTHR33376">
    <property type="match status" value="1"/>
</dbReference>
<protein>
    <submittedName>
        <fullName evidence="4">TRAP transporter solute receptor, DctP family</fullName>
    </submittedName>
</protein>
<dbReference type="PANTHER" id="PTHR33376:SF5">
    <property type="entry name" value="EXTRACYTOPLASMIC SOLUTE RECEPTOR PROTEIN"/>
    <property type="match status" value="1"/>
</dbReference>
<dbReference type="PROSITE" id="PS51257">
    <property type="entry name" value="PROKAR_LIPOPROTEIN"/>
    <property type="match status" value="1"/>
</dbReference>
<organism evidence="4 5">
    <name type="scientific">[Clostridium] symbiosum ATCC 14940</name>
    <dbReference type="NCBI Taxonomy" id="411472"/>
    <lineage>
        <taxon>Bacteria</taxon>
        <taxon>Bacillati</taxon>
        <taxon>Bacillota</taxon>
        <taxon>Clostridia</taxon>
        <taxon>Lachnospirales</taxon>
        <taxon>Lachnospiraceae</taxon>
        <taxon>Otoolea</taxon>
    </lineage>
</organism>
<accession>A0ABC9TVP8</accession>
<proteinExistence type="predicted"/>
<dbReference type="Gene3D" id="3.40.190.170">
    <property type="entry name" value="Bacterial extracellular solute-binding protein, family 7"/>
    <property type="match status" value="1"/>
</dbReference>
<keyword evidence="1 3" id="KW-0732">Signal</keyword>
<evidence type="ECO:0000313" key="5">
    <source>
        <dbReference type="Proteomes" id="UP000016491"/>
    </source>
</evidence>
<feature type="chain" id="PRO_5044747699" evidence="3">
    <location>
        <begin position="27"/>
        <end position="366"/>
    </location>
</feature>
<keyword evidence="4" id="KW-0675">Receptor</keyword>
<reference evidence="4 5" key="1">
    <citation type="submission" date="2013-07" db="EMBL/GenBank/DDBJ databases">
        <authorList>
            <person name="Weinstock G."/>
            <person name="Sodergren E."/>
            <person name="Wylie T."/>
            <person name="Fulton L."/>
            <person name="Fulton R."/>
            <person name="Fronick C."/>
            <person name="O'Laughlin M."/>
            <person name="Godfrey J."/>
            <person name="Miner T."/>
            <person name="Herter B."/>
            <person name="Appelbaum E."/>
            <person name="Cordes M."/>
            <person name="Lek S."/>
            <person name="Wollam A."/>
            <person name="Pepin K.H."/>
            <person name="Palsikar V.B."/>
            <person name="Mitreva M."/>
            <person name="Wilson R.K."/>
        </authorList>
    </citation>
    <scope>NUCLEOTIDE SEQUENCE [LARGE SCALE GENOMIC DNA]</scope>
    <source>
        <strain evidence="4 5">ATCC 14940</strain>
    </source>
</reference>
<name>A0ABC9TVP8_CLOSY</name>
<feature type="region of interest" description="Disordered" evidence="2">
    <location>
        <begin position="31"/>
        <end position="52"/>
    </location>
</feature>
<dbReference type="CDD" id="cd13603">
    <property type="entry name" value="PBP2_TRAP_Siap_TeaA_like"/>
    <property type="match status" value="1"/>
</dbReference>
<dbReference type="AlphaFoldDB" id="A0ABC9TVP8"/>
<sequence>MKMRNTKKVWGLLMAAAMAVSLTACGGGTGSAGGTEGTKSAGQEAETDSGQVSADAAVVDGVEELTLTLSHHCSEDDSNHVYAEAFAEAVNKLSGGKMTVDIYANGQLFGQADALSALSQGTLDIALSDTALFANYDPSGALFDMPYLVDSREQAIKMVRDEDVLSFIRGKMAEKGGFHVLSIQPLYFRSSLVKNKDINSFDGFKGLIMRTPEAPHTIAAFEAFGANPTVIPSGEAYTAVQTGVADGLEGHPEYVYLQKFYEVAQNYVQTKHVFTFTAYSMSQKVYDGLSDAQKQVIDEASVLAQDAFLEYTSTLFEDSMKKLEEEGVQITEVDLAPFKESTASYLQNFITDNNLQEVFDKIQSLK</sequence>
<dbReference type="Pfam" id="PF03480">
    <property type="entry name" value="DctP"/>
    <property type="match status" value="1"/>
</dbReference>
<comment type="caution">
    <text evidence="4">The sequence shown here is derived from an EMBL/GenBank/DDBJ whole genome shotgun (WGS) entry which is preliminary data.</text>
</comment>
<evidence type="ECO:0000256" key="3">
    <source>
        <dbReference type="SAM" id="SignalP"/>
    </source>
</evidence>
<dbReference type="EMBL" id="AWSU01000233">
    <property type="protein sequence ID" value="ERI75822.1"/>
    <property type="molecule type" value="Genomic_DNA"/>
</dbReference>
<dbReference type="Proteomes" id="UP000016491">
    <property type="component" value="Unassembled WGS sequence"/>
</dbReference>
<dbReference type="NCBIfam" id="NF037995">
    <property type="entry name" value="TRAP_S1"/>
    <property type="match status" value="1"/>
</dbReference>
<evidence type="ECO:0000256" key="1">
    <source>
        <dbReference type="ARBA" id="ARBA00022729"/>
    </source>
</evidence>
<evidence type="ECO:0000256" key="2">
    <source>
        <dbReference type="SAM" id="MobiDB-lite"/>
    </source>
</evidence>